<dbReference type="PANTHER" id="PTHR33630:SF9">
    <property type="entry name" value="CUTINASE 4"/>
    <property type="match status" value="1"/>
</dbReference>
<dbReference type="InterPro" id="IPR029058">
    <property type="entry name" value="AB_hydrolase_fold"/>
</dbReference>
<dbReference type="AlphaFoldDB" id="A0A2S6CG33"/>
<keyword evidence="3" id="KW-0732">Signal</keyword>
<comment type="caution">
    <text evidence="4">The sequence shown here is derived from an EMBL/GenBank/DDBJ whole genome shotgun (WGS) entry which is preliminary data.</text>
</comment>
<feature type="chain" id="PRO_5015478031" description="Cutinase" evidence="3">
    <location>
        <begin position="19"/>
        <end position="229"/>
    </location>
</feature>
<evidence type="ECO:0000256" key="1">
    <source>
        <dbReference type="ARBA" id="ARBA00022801"/>
    </source>
</evidence>
<keyword evidence="5" id="KW-1185">Reference proteome</keyword>
<dbReference type="OrthoDB" id="2586582at2759"/>
<dbReference type="InterPro" id="IPR000675">
    <property type="entry name" value="Cutinase/axe"/>
</dbReference>
<evidence type="ECO:0008006" key="6">
    <source>
        <dbReference type="Google" id="ProtNLM"/>
    </source>
</evidence>
<dbReference type="PANTHER" id="PTHR33630">
    <property type="entry name" value="CUTINASE RV1984C-RELATED-RELATED"/>
    <property type="match status" value="1"/>
</dbReference>
<dbReference type="Pfam" id="PF01083">
    <property type="entry name" value="Cutinase"/>
    <property type="match status" value="1"/>
</dbReference>
<evidence type="ECO:0000256" key="3">
    <source>
        <dbReference type="SAM" id="SignalP"/>
    </source>
</evidence>
<feature type="signal peptide" evidence="3">
    <location>
        <begin position="1"/>
        <end position="18"/>
    </location>
</feature>
<proteinExistence type="predicted"/>
<dbReference type="SUPFAM" id="SSF53474">
    <property type="entry name" value="alpha/beta-Hydrolases"/>
    <property type="match status" value="1"/>
</dbReference>
<reference evidence="5" key="1">
    <citation type="journal article" date="2017" name="bioRxiv">
        <title>Conservation of a gene cluster reveals novel cercosporin biosynthetic mechanisms and extends production to the genus Colletotrichum.</title>
        <authorList>
            <person name="de Jonge R."/>
            <person name="Ebert M.K."/>
            <person name="Huitt-Roehl C.R."/>
            <person name="Pal P."/>
            <person name="Suttle J.C."/>
            <person name="Spanner R.E."/>
            <person name="Neubauer J.D."/>
            <person name="Jurick W.M.II."/>
            <person name="Stott K.A."/>
            <person name="Secor G.A."/>
            <person name="Thomma B.P.H.J."/>
            <person name="Van de Peer Y."/>
            <person name="Townsend C.A."/>
            <person name="Bolton M.D."/>
        </authorList>
    </citation>
    <scope>NUCLEOTIDE SEQUENCE [LARGE SCALE GENOMIC DNA]</scope>
    <source>
        <strain evidence="5">CBS538.71</strain>
    </source>
</reference>
<organism evidence="4 5">
    <name type="scientific">Cercospora berteroae</name>
    <dbReference type="NCBI Taxonomy" id="357750"/>
    <lineage>
        <taxon>Eukaryota</taxon>
        <taxon>Fungi</taxon>
        <taxon>Dikarya</taxon>
        <taxon>Ascomycota</taxon>
        <taxon>Pezizomycotina</taxon>
        <taxon>Dothideomycetes</taxon>
        <taxon>Dothideomycetidae</taxon>
        <taxon>Mycosphaerellales</taxon>
        <taxon>Mycosphaerellaceae</taxon>
        <taxon>Cercospora</taxon>
    </lineage>
</organism>
<evidence type="ECO:0000256" key="2">
    <source>
        <dbReference type="ARBA" id="ARBA00023157"/>
    </source>
</evidence>
<accession>A0A2S6CG33</accession>
<keyword evidence="2" id="KW-1015">Disulfide bond</keyword>
<gene>
    <name evidence="4" type="ORF">CBER1_03984</name>
</gene>
<evidence type="ECO:0000313" key="4">
    <source>
        <dbReference type="EMBL" id="PPJ58689.1"/>
    </source>
</evidence>
<keyword evidence="1" id="KW-0378">Hydrolase</keyword>
<evidence type="ECO:0000313" key="5">
    <source>
        <dbReference type="Proteomes" id="UP000237631"/>
    </source>
</evidence>
<dbReference type="GO" id="GO:0052689">
    <property type="term" value="F:carboxylic ester hydrolase activity"/>
    <property type="evidence" value="ECO:0007669"/>
    <property type="project" value="UniProtKB-ARBA"/>
</dbReference>
<protein>
    <recommendedName>
        <fullName evidence="6">Cutinase</fullName>
    </recommendedName>
</protein>
<dbReference type="SMART" id="SM01110">
    <property type="entry name" value="Cutinase"/>
    <property type="match status" value="1"/>
</dbReference>
<dbReference type="Proteomes" id="UP000237631">
    <property type="component" value="Unassembled WGS sequence"/>
</dbReference>
<dbReference type="Gene3D" id="3.40.50.1820">
    <property type="entry name" value="alpha/beta hydrolase"/>
    <property type="match status" value="1"/>
</dbReference>
<dbReference type="STRING" id="357750.A0A2S6CG33"/>
<dbReference type="EMBL" id="PNEN01000450">
    <property type="protein sequence ID" value="PPJ58689.1"/>
    <property type="molecule type" value="Genomic_DNA"/>
</dbReference>
<sequence length="229" mass="23791">MVRFSALALGSLVALTQAAPLEKRQVTCATGNGLYVLVARGSNQPVGEGTVGPVANLVEAQVAGSYSHAIDYPATIIALDSNYVTSVVDGIEDTKQSIEDYVAACGSNSRIALIGYSQGGNVMTDTLAGGTGKPAPIAEQYRQNIVGVAVFGDPRFNVGQPYSRGTSTRSGIFARQSSLAALGTWANVLVSYCDENDPFCASGFDLDVHSATVAKYAQQAADFIIGLAQ</sequence>
<name>A0A2S6CG33_9PEZI</name>